<dbReference type="SMART" id="SM00696">
    <property type="entry name" value="DM9"/>
    <property type="match status" value="1"/>
</dbReference>
<keyword evidence="3" id="KW-1185">Reference proteome</keyword>
<dbReference type="AlphaFoldDB" id="A0A8S1DVW1"/>
<evidence type="ECO:0000259" key="1">
    <source>
        <dbReference type="PROSITE" id="PS50041"/>
    </source>
</evidence>
<dbReference type="Pfam" id="PF00059">
    <property type="entry name" value="Lectin_C"/>
    <property type="match status" value="1"/>
</dbReference>
<dbReference type="InterPro" id="IPR001304">
    <property type="entry name" value="C-type_lectin-like"/>
</dbReference>
<dbReference type="CDD" id="cd00037">
    <property type="entry name" value="CLECT"/>
    <property type="match status" value="2"/>
</dbReference>
<gene>
    <name evidence="2" type="ORF">CLODIP_2_CD09576</name>
</gene>
<dbReference type="Gene3D" id="3.10.100.10">
    <property type="entry name" value="Mannose-Binding Protein A, subunit A"/>
    <property type="match status" value="2"/>
</dbReference>
<dbReference type="SUPFAM" id="SSF56436">
    <property type="entry name" value="C-type lectin-like"/>
    <property type="match status" value="2"/>
</dbReference>
<feature type="domain" description="C-type lectin" evidence="1">
    <location>
        <begin position="365"/>
        <end position="483"/>
    </location>
</feature>
<organism evidence="2 3">
    <name type="scientific">Cloeon dipterum</name>
    <dbReference type="NCBI Taxonomy" id="197152"/>
    <lineage>
        <taxon>Eukaryota</taxon>
        <taxon>Metazoa</taxon>
        <taxon>Ecdysozoa</taxon>
        <taxon>Arthropoda</taxon>
        <taxon>Hexapoda</taxon>
        <taxon>Insecta</taxon>
        <taxon>Pterygota</taxon>
        <taxon>Palaeoptera</taxon>
        <taxon>Ephemeroptera</taxon>
        <taxon>Pisciforma</taxon>
        <taxon>Baetidae</taxon>
        <taxon>Cloeon</taxon>
    </lineage>
</organism>
<dbReference type="PROSITE" id="PS50041">
    <property type="entry name" value="C_TYPE_LECTIN_2"/>
    <property type="match status" value="2"/>
</dbReference>
<accession>A0A8S1DVW1</accession>
<evidence type="ECO:0000313" key="2">
    <source>
        <dbReference type="EMBL" id="CAB3388245.1"/>
    </source>
</evidence>
<protein>
    <recommendedName>
        <fullName evidence="1">C-type lectin domain-containing protein</fullName>
    </recommendedName>
</protein>
<feature type="domain" description="C-type lectin" evidence="1">
    <location>
        <begin position="478"/>
        <end position="593"/>
    </location>
</feature>
<name>A0A8S1DVW1_9INSE</name>
<reference evidence="2 3" key="1">
    <citation type="submission" date="2020-04" db="EMBL/GenBank/DDBJ databases">
        <authorList>
            <person name="Alioto T."/>
            <person name="Alioto T."/>
            <person name="Gomez Garrido J."/>
        </authorList>
    </citation>
    <scope>NUCLEOTIDE SEQUENCE [LARGE SCALE GENOMIC DNA]</scope>
</reference>
<dbReference type="Proteomes" id="UP000494165">
    <property type="component" value="Unassembled WGS sequence"/>
</dbReference>
<evidence type="ECO:0000313" key="3">
    <source>
        <dbReference type="Proteomes" id="UP000494165"/>
    </source>
</evidence>
<dbReference type="InterPro" id="IPR006616">
    <property type="entry name" value="DM9_repeat"/>
</dbReference>
<comment type="caution">
    <text evidence="2">The sequence shown here is derived from an EMBL/GenBank/DDBJ whole genome shotgun (WGS) entry which is preliminary data.</text>
</comment>
<dbReference type="OrthoDB" id="7760957at2759"/>
<dbReference type="EMBL" id="CADEPI010000724">
    <property type="protein sequence ID" value="CAB3388245.1"/>
    <property type="molecule type" value="Genomic_DNA"/>
</dbReference>
<dbReference type="InterPro" id="IPR016187">
    <property type="entry name" value="CTDL_fold"/>
</dbReference>
<proteinExistence type="predicted"/>
<dbReference type="InterPro" id="IPR016186">
    <property type="entry name" value="C-type_lectin-like/link_sf"/>
</dbReference>
<sequence>MRSFQVTSFDVPATALTRLRKFTWACNSETRGFRLSSILSAPLLEEVEIEDYQLKIGQNDDLLDRIEKRKILQNLKKFVFYDLTSQKPEPLVNSNRIELFDLKNRTIMYDEKWVMCNFGKIPENAVMTGNKDFDIFVARTCHEGELLPGYVRDGWGFFCYKGKVIKRPLTSCQVLVGRHFGFALPHRCEPEDYFPVGYDAGGKPIYMSIICANGVQLCGEVRDGLCSLAGSDTVVVTEPNKRYLIMFRNDRSSGVNNYNFKSNNYYDRKNYGRNQYDKKYYDRNYFHHIYHHEDYNSTFWTSGSNEDLNCDTSNRYAWCSTGYEVSPTLLSSSKFWLSTNASPSTLQRCMAVSIPLTSANKGGMMTWLSNWQQCCALGMEPLNIDNADEQTGLKGLTVRFKDDWKMNFNYWTSGTWQGSPQKMWSWCEPNGPTVFPPGLIWEAGQPDNRDGNETCVHFRFILNSTGAIMTDRNCTSKYVFACKSTWATAWNTCCKVGMTLASMESAGKTSCYAKIVSKYAPALNGDFWVSGMDLGCVSNFRWCSRNQDFVDSELKWKAGHPKAGLNCVYLEVRDQSVMLATASCTEKKDFLCEFALGGLKSIETLRNIELVSQEEPKKLEQGFVAYDQCSGQRTQTNPLVGEMEAINQTHEVWCRSRKVVPDNVYKSNAYRYICHQAIFLMVAASGVLDPMYYANGPGELIDAYLNRSNTYNFVQRFICEEP</sequence>